<dbReference type="GO" id="GO:0015562">
    <property type="term" value="F:efflux transmembrane transporter activity"/>
    <property type="evidence" value="ECO:0007669"/>
    <property type="project" value="TreeGrafter"/>
</dbReference>
<dbReference type="RefSeq" id="WP_013630899.1">
    <property type="nucleotide sequence ID" value="NC_015174.1"/>
</dbReference>
<dbReference type="SUPFAM" id="SSF111369">
    <property type="entry name" value="HlyD-like secretion proteins"/>
    <property type="match status" value="1"/>
</dbReference>
<dbReference type="Gene3D" id="2.40.50.100">
    <property type="match status" value="2"/>
</dbReference>
<dbReference type="Pfam" id="PF25917">
    <property type="entry name" value="BSH_RND"/>
    <property type="match status" value="1"/>
</dbReference>
<organism evidence="4 5">
    <name type="scientific">Rubinisphaera brasiliensis (strain ATCC 49424 / DSM 5305 / JCM 21570 / IAM 15109 / NBRC 103401 / IFAM 1448)</name>
    <name type="common">Planctomyces brasiliensis</name>
    <dbReference type="NCBI Taxonomy" id="756272"/>
    <lineage>
        <taxon>Bacteria</taxon>
        <taxon>Pseudomonadati</taxon>
        <taxon>Planctomycetota</taxon>
        <taxon>Planctomycetia</taxon>
        <taxon>Planctomycetales</taxon>
        <taxon>Planctomycetaceae</taxon>
        <taxon>Rubinisphaera</taxon>
    </lineage>
</organism>
<dbReference type="KEGG" id="pbs:Plabr_4624"/>
<gene>
    <name evidence="4" type="ordered locus">Plabr_4624</name>
</gene>
<keyword evidence="5" id="KW-1185">Reference proteome</keyword>
<dbReference type="HOGENOM" id="CLU_071820_0_0_0"/>
<feature type="coiled-coil region" evidence="1">
    <location>
        <begin position="102"/>
        <end position="155"/>
    </location>
</feature>
<feature type="domain" description="Multidrug resistance protein MdtA-like barrel-sandwich hybrid" evidence="3">
    <location>
        <begin position="43"/>
        <end position="207"/>
    </location>
</feature>
<keyword evidence="2" id="KW-0732">Signal</keyword>
<dbReference type="STRING" id="756272.Plabr_4624"/>
<evidence type="ECO:0000256" key="1">
    <source>
        <dbReference type="SAM" id="Coils"/>
    </source>
</evidence>
<evidence type="ECO:0000259" key="3">
    <source>
        <dbReference type="Pfam" id="PF25917"/>
    </source>
</evidence>
<dbReference type="PANTHER" id="PTHR30469:SF15">
    <property type="entry name" value="HLYD FAMILY OF SECRETION PROTEINS"/>
    <property type="match status" value="1"/>
</dbReference>
<dbReference type="InterPro" id="IPR058625">
    <property type="entry name" value="MdtA-like_BSH"/>
</dbReference>
<feature type="chain" id="PRO_5003257193" evidence="2">
    <location>
        <begin position="25"/>
        <end position="295"/>
    </location>
</feature>
<dbReference type="GO" id="GO:1990281">
    <property type="term" value="C:efflux pump complex"/>
    <property type="evidence" value="ECO:0007669"/>
    <property type="project" value="TreeGrafter"/>
</dbReference>
<reference evidence="5" key="1">
    <citation type="submission" date="2011-02" db="EMBL/GenBank/DDBJ databases">
        <title>The complete genome of Planctomyces brasiliensis DSM 5305.</title>
        <authorList>
            <person name="Lucas S."/>
            <person name="Copeland A."/>
            <person name="Lapidus A."/>
            <person name="Bruce D."/>
            <person name="Goodwin L."/>
            <person name="Pitluck S."/>
            <person name="Kyrpides N."/>
            <person name="Mavromatis K."/>
            <person name="Pagani I."/>
            <person name="Ivanova N."/>
            <person name="Ovchinnikova G."/>
            <person name="Lu M."/>
            <person name="Detter J.C."/>
            <person name="Han C."/>
            <person name="Land M."/>
            <person name="Hauser L."/>
            <person name="Markowitz V."/>
            <person name="Cheng J.-F."/>
            <person name="Hugenholtz P."/>
            <person name="Woyke T."/>
            <person name="Wu D."/>
            <person name="Tindall B."/>
            <person name="Pomrenke H.G."/>
            <person name="Brambilla E."/>
            <person name="Klenk H.-P."/>
            <person name="Eisen J.A."/>
        </authorList>
    </citation>
    <scope>NUCLEOTIDE SEQUENCE [LARGE SCALE GENOMIC DNA]</scope>
    <source>
        <strain evidence="5">ATCC 49424 / DSM 5305 / JCM 21570 / NBRC 103401 / IFAM 1448</strain>
    </source>
</reference>
<evidence type="ECO:0000256" key="2">
    <source>
        <dbReference type="SAM" id="SignalP"/>
    </source>
</evidence>
<dbReference type="PANTHER" id="PTHR30469">
    <property type="entry name" value="MULTIDRUG RESISTANCE PROTEIN MDTA"/>
    <property type="match status" value="1"/>
</dbReference>
<evidence type="ECO:0000313" key="4">
    <source>
        <dbReference type="EMBL" id="ADY62195.1"/>
    </source>
</evidence>
<feature type="signal peptide" evidence="2">
    <location>
        <begin position="1"/>
        <end position="24"/>
    </location>
</feature>
<protein>
    <submittedName>
        <fullName evidence="4">Secretion protein HlyD family protein</fullName>
    </submittedName>
</protein>
<accession>F0SP87</accession>
<dbReference type="eggNOG" id="COG0845">
    <property type="taxonomic scope" value="Bacteria"/>
</dbReference>
<dbReference type="OrthoDB" id="259511at2"/>
<dbReference type="Proteomes" id="UP000006860">
    <property type="component" value="Chromosome"/>
</dbReference>
<dbReference type="EMBL" id="CP002546">
    <property type="protein sequence ID" value="ADY62195.1"/>
    <property type="molecule type" value="Genomic_DNA"/>
</dbReference>
<dbReference type="AlphaFoldDB" id="F0SP87"/>
<name>F0SP87_RUBBR</name>
<evidence type="ECO:0000313" key="5">
    <source>
        <dbReference type="Proteomes" id="UP000006860"/>
    </source>
</evidence>
<keyword evidence="1" id="KW-0175">Coiled coil</keyword>
<dbReference type="Gene3D" id="2.40.30.170">
    <property type="match status" value="1"/>
</dbReference>
<proteinExistence type="predicted"/>
<sequence length="295" mass="32997">MMSMSVRCLCACLLLLSIGSPSLAQPVKEYVVGSALISPLHSADVPARETGVLTEVVVREGDYVQKGDLLVKLDPDEAELELERTELEFRIAEEEFKNGLRAQFAEKAVEVALAEVKRAEEANQKFSEAISRTELDRLRLVAEKAQIDHELAEHEHNLLGKNAQLKRIAVDRARLLLERRLIRAPISGTVVELNHRQGEWVEPGATIVSLIDTQQLRAEAVLPSRFRHYQLANQKVIITMNPQGGARPIETHGVVTFVHPETDPVDGSFRIFVEFENQDQQFRPGDSATIQVQVD</sequence>